<dbReference type="Proteomes" id="UP000198609">
    <property type="component" value="Unassembled WGS sequence"/>
</dbReference>
<protein>
    <submittedName>
        <fullName evidence="2">Uncharacterized protein</fullName>
    </submittedName>
</protein>
<dbReference type="EMBL" id="FNST01000002">
    <property type="protein sequence ID" value="SEC30072.1"/>
    <property type="molecule type" value="Genomic_DNA"/>
</dbReference>
<organism evidence="2 3">
    <name type="scientific">Streptomyces melanosporofaciens</name>
    <dbReference type="NCBI Taxonomy" id="67327"/>
    <lineage>
        <taxon>Bacteria</taxon>
        <taxon>Bacillati</taxon>
        <taxon>Actinomycetota</taxon>
        <taxon>Actinomycetes</taxon>
        <taxon>Kitasatosporales</taxon>
        <taxon>Streptomycetaceae</taxon>
        <taxon>Streptomyces</taxon>
        <taxon>Streptomyces violaceusniger group</taxon>
    </lineage>
</organism>
<feature type="compositionally biased region" description="Basic residues" evidence="1">
    <location>
        <begin position="143"/>
        <end position="153"/>
    </location>
</feature>
<proteinExistence type="predicted"/>
<keyword evidence="3" id="KW-1185">Reference proteome</keyword>
<name>A0A1H4RDU9_STRMJ</name>
<accession>A0A1H4RDU9</accession>
<feature type="region of interest" description="Disordered" evidence="1">
    <location>
        <begin position="126"/>
        <end position="153"/>
    </location>
</feature>
<evidence type="ECO:0000313" key="2">
    <source>
        <dbReference type="EMBL" id="SEC30072.1"/>
    </source>
</evidence>
<gene>
    <name evidence="2" type="ORF">SAMN04490356_3624</name>
</gene>
<evidence type="ECO:0000313" key="3">
    <source>
        <dbReference type="Proteomes" id="UP000198609"/>
    </source>
</evidence>
<dbReference type="AlphaFoldDB" id="A0A1H4RDU9"/>
<evidence type="ECO:0000256" key="1">
    <source>
        <dbReference type="SAM" id="MobiDB-lite"/>
    </source>
</evidence>
<reference evidence="3" key="1">
    <citation type="submission" date="2016-10" db="EMBL/GenBank/DDBJ databases">
        <authorList>
            <person name="Varghese N."/>
            <person name="Submissions S."/>
        </authorList>
    </citation>
    <scope>NUCLEOTIDE SEQUENCE [LARGE SCALE GENOMIC DNA]</scope>
    <source>
        <strain evidence="3">DSM 40318</strain>
    </source>
</reference>
<sequence length="171" mass="19084">MRVLRYWVEAIGEGPVDGHVVRVVLGHHDAGNRRLALRRVRGHALHIANGLDPSPGASWLGSVRMQRVSDDLPDVPAFFRTWCDDEVQQEAALNRLAAGRPFRLTAADHTGHYSLTVWPVTLPTPQEDTLGATATNPVCPRSDRRRHRKPRHAVRKARWWPGRVPGPVSAV</sequence>
<feature type="compositionally biased region" description="Polar residues" evidence="1">
    <location>
        <begin position="126"/>
        <end position="136"/>
    </location>
</feature>